<proteinExistence type="predicted"/>
<sequence length="137" mass="14863">MALSRNDGEALSATRKSVIHIHRPIAIAVLEMCRGGKDESPFLLALHRGENSGTLTVVSYAGNPKDMAYWNLEGVGDDECVVAAKLRELQDANGLSDIEVVTCCVWGIIGWDWSAMNLAMWGMSEVGEVQVHVHVAV</sequence>
<protein>
    <submittedName>
        <fullName evidence="1">Uncharacterized protein</fullName>
    </submittedName>
</protein>
<reference evidence="1 2" key="1">
    <citation type="submission" date="2023-10" db="EMBL/GenBank/DDBJ databases">
        <authorList>
            <person name="Maclean D."/>
            <person name="Macfadyen A."/>
        </authorList>
    </citation>
    <scope>NUCLEOTIDE SEQUENCE [LARGE SCALE GENOMIC DNA]</scope>
</reference>
<dbReference type="EMBL" id="CAUYUE010000005">
    <property type="protein sequence ID" value="CAK0775636.1"/>
    <property type="molecule type" value="Genomic_DNA"/>
</dbReference>
<evidence type="ECO:0000313" key="1">
    <source>
        <dbReference type="EMBL" id="CAK0775636.1"/>
    </source>
</evidence>
<keyword evidence="2" id="KW-1185">Reference proteome</keyword>
<comment type="caution">
    <text evidence="1">The sequence shown here is derived from an EMBL/GenBank/DDBJ whole genome shotgun (WGS) entry which is preliminary data.</text>
</comment>
<dbReference type="Proteomes" id="UP001314263">
    <property type="component" value="Unassembled WGS sequence"/>
</dbReference>
<dbReference type="AlphaFoldDB" id="A0AAV1I1E3"/>
<gene>
    <name evidence="1" type="ORF">CVIRNUC_004288</name>
</gene>
<evidence type="ECO:0000313" key="2">
    <source>
        <dbReference type="Proteomes" id="UP001314263"/>
    </source>
</evidence>
<organism evidence="1 2">
    <name type="scientific">Coccomyxa viridis</name>
    <dbReference type="NCBI Taxonomy" id="1274662"/>
    <lineage>
        <taxon>Eukaryota</taxon>
        <taxon>Viridiplantae</taxon>
        <taxon>Chlorophyta</taxon>
        <taxon>core chlorophytes</taxon>
        <taxon>Trebouxiophyceae</taxon>
        <taxon>Trebouxiophyceae incertae sedis</taxon>
        <taxon>Coccomyxaceae</taxon>
        <taxon>Coccomyxa</taxon>
    </lineage>
</organism>
<accession>A0AAV1I1E3</accession>
<name>A0AAV1I1E3_9CHLO</name>